<accession>A0A852TEM1</accession>
<evidence type="ECO:0000313" key="2">
    <source>
        <dbReference type="Proteomes" id="UP000548423"/>
    </source>
</evidence>
<evidence type="ECO:0000313" key="1">
    <source>
        <dbReference type="EMBL" id="NYE06499.1"/>
    </source>
</evidence>
<organism evidence="1 2">
    <name type="scientific">Neobacillus niacini</name>
    <dbReference type="NCBI Taxonomy" id="86668"/>
    <lineage>
        <taxon>Bacteria</taxon>
        <taxon>Bacillati</taxon>
        <taxon>Bacillota</taxon>
        <taxon>Bacilli</taxon>
        <taxon>Bacillales</taxon>
        <taxon>Bacillaceae</taxon>
        <taxon>Neobacillus</taxon>
    </lineage>
</organism>
<dbReference type="Proteomes" id="UP000548423">
    <property type="component" value="Unassembled WGS sequence"/>
</dbReference>
<dbReference type="EMBL" id="JACCBX010000006">
    <property type="protein sequence ID" value="NYE06499.1"/>
    <property type="molecule type" value="Genomic_DNA"/>
</dbReference>
<name>A0A852TEM1_9BACI</name>
<comment type="caution">
    <text evidence="1">The sequence shown here is derived from an EMBL/GenBank/DDBJ whole genome shotgun (WGS) entry which is preliminary data.</text>
</comment>
<gene>
    <name evidence="1" type="ORF">F4694_003279</name>
</gene>
<proteinExistence type="predicted"/>
<reference evidence="2" key="2">
    <citation type="submission" date="2020-08" db="EMBL/GenBank/DDBJ databases">
        <title>The Agave Microbiome: Exploring the role of microbial communities in plant adaptations to desert environments.</title>
        <authorList>
            <person name="Partida-Martinez L.P."/>
        </authorList>
    </citation>
    <scope>NUCLEOTIDE SEQUENCE [LARGE SCALE GENOMIC DNA]</scope>
    <source>
        <strain evidence="2">AT2.8</strain>
    </source>
</reference>
<reference evidence="2" key="1">
    <citation type="submission" date="2020-07" db="EMBL/GenBank/DDBJ databases">
        <authorList>
            <person name="Partida-Martinez L."/>
            <person name="Huntemann M."/>
            <person name="Clum A."/>
            <person name="Wang J."/>
            <person name="Palaniappan K."/>
            <person name="Ritter S."/>
            <person name="Chen I.-M."/>
            <person name="Stamatis D."/>
            <person name="Reddy T."/>
            <person name="O'Malley R."/>
            <person name="Daum C."/>
            <person name="Shapiro N."/>
            <person name="Ivanova N."/>
            <person name="Kyrpides N."/>
            <person name="Woyke T."/>
        </authorList>
    </citation>
    <scope>NUCLEOTIDE SEQUENCE [LARGE SCALE GENOMIC DNA]</scope>
    <source>
        <strain evidence="2">AT2.8</strain>
    </source>
</reference>
<sequence length="117" mass="14106">MQPEMQKAIILAENIIGFIKFVQNQRDTNHFRIENNKLLQIKYLIEEYKFQIVADELIRINQFDWNEKYTLYLVEQFRKGISIIDEYVKNNYNELFIVTARLYTLKNLCSSFDKIAS</sequence>
<protein>
    <submittedName>
        <fullName evidence="1">Uncharacterized protein</fullName>
    </submittedName>
</protein>
<dbReference type="AlphaFoldDB" id="A0A852TEM1"/>